<feature type="transmembrane region" description="Helical" evidence="4">
    <location>
        <begin position="99"/>
        <end position="118"/>
    </location>
</feature>
<feature type="transmembrane region" description="Helical" evidence="4">
    <location>
        <begin position="40"/>
        <end position="58"/>
    </location>
</feature>
<proteinExistence type="predicted"/>
<feature type="transmembrane region" description="Helical" evidence="4">
    <location>
        <begin position="130"/>
        <end position="154"/>
    </location>
</feature>
<dbReference type="EC" id="2.7.13.3" evidence="2"/>
<dbReference type="Pfam" id="PF02518">
    <property type="entry name" value="HATPase_c"/>
    <property type="match status" value="1"/>
</dbReference>
<keyword evidence="4" id="KW-0812">Transmembrane</keyword>
<dbReference type="Pfam" id="PF01590">
    <property type="entry name" value="GAF"/>
    <property type="match status" value="1"/>
</dbReference>
<feature type="transmembrane region" description="Helical" evidence="4">
    <location>
        <begin position="70"/>
        <end position="87"/>
    </location>
</feature>
<feature type="transmembrane region" description="Helical" evidence="4">
    <location>
        <begin position="236"/>
        <end position="257"/>
    </location>
</feature>
<dbReference type="PRINTS" id="PR00344">
    <property type="entry name" value="BCTRLSENSOR"/>
</dbReference>
<keyword evidence="6" id="KW-0418">Kinase</keyword>
<dbReference type="PANTHER" id="PTHR43547">
    <property type="entry name" value="TWO-COMPONENT HISTIDINE KINASE"/>
    <property type="match status" value="1"/>
</dbReference>
<evidence type="ECO:0000313" key="6">
    <source>
        <dbReference type="EMBL" id="MCC4232986.1"/>
    </source>
</evidence>
<dbReference type="PROSITE" id="PS50109">
    <property type="entry name" value="HIS_KIN"/>
    <property type="match status" value="1"/>
</dbReference>
<dbReference type="Gene3D" id="3.30.565.10">
    <property type="entry name" value="Histidine kinase-like ATPase, C-terminal domain"/>
    <property type="match status" value="1"/>
</dbReference>
<dbReference type="InterPro" id="IPR005467">
    <property type="entry name" value="His_kinase_dom"/>
</dbReference>
<protein>
    <recommendedName>
        <fullName evidence="2">histidine kinase</fullName>
        <ecNumber evidence="2">2.7.13.3</ecNumber>
    </recommendedName>
</protein>
<keyword evidence="7" id="KW-1185">Reference proteome</keyword>
<gene>
    <name evidence="6" type="primary">prsK</name>
    <name evidence="6" type="ORF">LL253_09825</name>
</gene>
<feature type="domain" description="Histidine kinase" evidence="5">
    <location>
        <begin position="476"/>
        <end position="677"/>
    </location>
</feature>
<feature type="transmembrane region" description="Helical" evidence="4">
    <location>
        <begin position="166"/>
        <end position="189"/>
    </location>
</feature>
<dbReference type="SUPFAM" id="SSF55874">
    <property type="entry name" value="ATPase domain of HSP90 chaperone/DNA topoisomerase II/histidine kinase"/>
    <property type="match status" value="1"/>
</dbReference>
<keyword evidence="4" id="KW-0472">Membrane</keyword>
<dbReference type="InterPro" id="IPR003594">
    <property type="entry name" value="HATPase_dom"/>
</dbReference>
<reference evidence="6 7" key="1">
    <citation type="submission" date="2021-10" db="EMBL/GenBank/DDBJ databases">
        <title>The diversity and Nitrogen Metabolism of Culturable Nitrate-Utilizing Bacteria Within the Oxygen Minimum Zone of the Changjiang (Yangtze River)Estuary.</title>
        <authorList>
            <person name="Zhang D."/>
            <person name="Zheng J."/>
            <person name="Liu S."/>
            <person name="He W."/>
        </authorList>
    </citation>
    <scope>NUCLEOTIDE SEQUENCE [LARGE SCALE GENOMIC DNA]</scope>
    <source>
        <strain evidence="6 7">FXH275-2</strain>
    </source>
</reference>
<dbReference type="SUPFAM" id="SSF55781">
    <property type="entry name" value="GAF domain-like"/>
    <property type="match status" value="1"/>
</dbReference>
<evidence type="ECO:0000256" key="1">
    <source>
        <dbReference type="ARBA" id="ARBA00000085"/>
    </source>
</evidence>
<dbReference type="EMBL" id="JAJGNP010000006">
    <property type="protein sequence ID" value="MCC4232986.1"/>
    <property type="molecule type" value="Genomic_DNA"/>
</dbReference>
<comment type="caution">
    <text evidence="6">The sequence shown here is derived from an EMBL/GenBank/DDBJ whole genome shotgun (WGS) entry which is preliminary data.</text>
</comment>
<evidence type="ECO:0000256" key="3">
    <source>
        <dbReference type="ARBA" id="ARBA00022553"/>
    </source>
</evidence>
<evidence type="ECO:0000313" key="7">
    <source>
        <dbReference type="Proteomes" id="UP001198830"/>
    </source>
</evidence>
<evidence type="ECO:0000256" key="4">
    <source>
        <dbReference type="SAM" id="Phobius"/>
    </source>
</evidence>
<comment type="catalytic activity">
    <reaction evidence="1">
        <text>ATP + protein L-histidine = ADP + protein N-phospho-L-histidine.</text>
        <dbReference type="EC" id="2.7.13.3"/>
    </reaction>
</comment>
<feature type="transmembrane region" description="Helical" evidence="4">
    <location>
        <begin position="12"/>
        <end position="28"/>
    </location>
</feature>
<dbReference type="RefSeq" id="WP_228227068.1">
    <property type="nucleotide sequence ID" value="NZ_JAJGNP010000006.1"/>
</dbReference>
<feature type="transmembrane region" description="Helical" evidence="4">
    <location>
        <begin position="195"/>
        <end position="215"/>
    </location>
</feature>
<accession>A0ABS8H3V1</accession>
<dbReference type="SMART" id="SM00387">
    <property type="entry name" value="HATPase_c"/>
    <property type="match status" value="1"/>
</dbReference>
<evidence type="ECO:0000256" key="2">
    <source>
        <dbReference type="ARBA" id="ARBA00012438"/>
    </source>
</evidence>
<dbReference type="NCBIfam" id="TIGR02916">
    <property type="entry name" value="PEP_his_kin"/>
    <property type="match status" value="1"/>
</dbReference>
<dbReference type="InterPro" id="IPR003018">
    <property type="entry name" value="GAF"/>
</dbReference>
<organism evidence="6 7">
    <name type="scientific">Sphingobium soli</name>
    <dbReference type="NCBI Taxonomy" id="1591116"/>
    <lineage>
        <taxon>Bacteria</taxon>
        <taxon>Pseudomonadati</taxon>
        <taxon>Pseudomonadota</taxon>
        <taxon>Alphaproteobacteria</taxon>
        <taxon>Sphingomonadales</taxon>
        <taxon>Sphingomonadaceae</taxon>
        <taxon>Sphingobium</taxon>
    </lineage>
</organism>
<dbReference type="InterPro" id="IPR036890">
    <property type="entry name" value="HATPase_C_sf"/>
</dbReference>
<dbReference type="InterPro" id="IPR029016">
    <property type="entry name" value="GAF-like_dom_sf"/>
</dbReference>
<dbReference type="Proteomes" id="UP001198830">
    <property type="component" value="Unassembled WGS sequence"/>
</dbReference>
<dbReference type="InterPro" id="IPR014265">
    <property type="entry name" value="XrtA/PrsK"/>
</dbReference>
<dbReference type="GO" id="GO:0004673">
    <property type="term" value="F:protein histidine kinase activity"/>
    <property type="evidence" value="ECO:0007669"/>
    <property type="project" value="UniProtKB-EC"/>
</dbReference>
<keyword evidence="3" id="KW-0597">Phosphoprotein</keyword>
<keyword evidence="6" id="KW-0808">Transferase</keyword>
<name>A0ABS8H3V1_9SPHN</name>
<evidence type="ECO:0000259" key="5">
    <source>
        <dbReference type="PROSITE" id="PS50109"/>
    </source>
</evidence>
<dbReference type="InterPro" id="IPR004358">
    <property type="entry name" value="Sig_transdc_His_kin-like_C"/>
</dbReference>
<dbReference type="PANTHER" id="PTHR43547:SF2">
    <property type="entry name" value="HYBRID SIGNAL TRANSDUCTION HISTIDINE KINASE C"/>
    <property type="match status" value="1"/>
</dbReference>
<dbReference type="Gene3D" id="3.30.450.40">
    <property type="match status" value="1"/>
</dbReference>
<sequence length="689" mass="75007">MSVLLQIIGDWGHALAAMLFAALGIFLLRRRDSAAEIRSLAAALLLTSGWALYISFGSVAKPLSGLGENIRNAGWLLVMFVLLRRAWAGRQGPKGGVVAVYVAVAGLILLQTFTDLSWRQFALSGDVQDALIATTLVLRMMTAIGSLLLLHQLYSVCPVEDRGGMGLLLGALAAMWGYDFALYLIGYVAPQRADALFALRGLLMAVVASVIAIGLRKDLSGRVQVSRTLTMQSVSVFAIGLYVVLIMAVAVLIEMIAGPYARLVEIGAVFFAAVSALVLLPSPRLQAFWHIQVAKHFFQHRYDYRMEWMRFGETIGRPGEASAPLGQRVAKAVADITQSPAAILLLRDEGGGLNFETQWNWPDDGADIAAIPTDMVLRLEQGHIIDLGSVDKRAAPSQWLAQDRHVWAVAPLIHYGRLIGAIALARPPVDRRVDWEDFDMLRAAGRQAASHISEAQGQQALADAQRFDEFNRRFAFILHDVKNLVSQLSLLTHNAERHADNPDFRADMILTLKESVGRMNDMLARLSQHNKAAAQEPRAIGLQPLLARVAQTRARQHAVRVEGDAPAVMADPARVEQIIMHLVQNAIDASPPDRPVVIRLGREDGMAMVEVIDQGRGMSPEFVRRDLFKPFASNKAGGFGLGAFEARALAQSMGGRVMVESKPGLGSRFTLFLPLASASVLPAQGEQAA</sequence>
<keyword evidence="4" id="KW-1133">Transmembrane helix</keyword>